<accession>A0ACC6KVH3</accession>
<keyword evidence="2" id="KW-1185">Reference proteome</keyword>
<evidence type="ECO:0000313" key="1">
    <source>
        <dbReference type="EMBL" id="MDR6783237.1"/>
    </source>
</evidence>
<organism evidence="1 2">
    <name type="scientific">Pedobacter africanus</name>
    <dbReference type="NCBI Taxonomy" id="151894"/>
    <lineage>
        <taxon>Bacteria</taxon>
        <taxon>Pseudomonadati</taxon>
        <taxon>Bacteroidota</taxon>
        <taxon>Sphingobacteriia</taxon>
        <taxon>Sphingobacteriales</taxon>
        <taxon>Sphingobacteriaceae</taxon>
        <taxon>Pedobacter</taxon>
    </lineage>
</organism>
<name>A0ACC6KVH3_9SPHI</name>
<protein>
    <submittedName>
        <fullName evidence="1">Uncharacterized protein</fullName>
    </submittedName>
</protein>
<comment type="caution">
    <text evidence="1">The sequence shown here is derived from an EMBL/GenBank/DDBJ whole genome shotgun (WGS) entry which is preliminary data.</text>
</comment>
<gene>
    <name evidence="1" type="ORF">J2X78_001789</name>
</gene>
<evidence type="ECO:0000313" key="2">
    <source>
        <dbReference type="Proteomes" id="UP001246858"/>
    </source>
</evidence>
<proteinExistence type="predicted"/>
<reference evidence="1" key="1">
    <citation type="submission" date="2023-07" db="EMBL/GenBank/DDBJ databases">
        <title>Sorghum-associated microbial communities from plants grown in Nebraska, USA.</title>
        <authorList>
            <person name="Schachtman D."/>
        </authorList>
    </citation>
    <scope>NUCLEOTIDE SEQUENCE</scope>
    <source>
        <strain evidence="1">2697</strain>
    </source>
</reference>
<dbReference type="Proteomes" id="UP001246858">
    <property type="component" value="Unassembled WGS sequence"/>
</dbReference>
<dbReference type="EMBL" id="JAVDTF010000001">
    <property type="protein sequence ID" value="MDR6783237.1"/>
    <property type="molecule type" value="Genomic_DNA"/>
</dbReference>
<sequence>MINYKHPLFGLAFTAMVFTACQKMEDRPLEKITEEYLWDSKDSLGTNASYFLNDIYGDLPTGYNRIDGNLLDAATDDAVPSADNTAISRFTNGGYSPLVNDDNSWNANYTSIRKCNLFVQNFPKVNLKKSDPAIFIQGQYWKAENRFLRAIFYYELIKRYGGVPLLGDRVLTANDDLRLPRNSFDDCVNYIVSECDAIIADLRPDPIPAGEYGRITKSIALTLKAKALVLAASPLNNAGNDFGKWRKAKNALADVIRTGVYSLEPSFANVFLVRKNNEVILAYQRALTFDVETNNAPVGYVNGTTASRGRTSPTQELVDAFPTIKGLPITSDLKSGANPTGYDGNNPYANRDPRLGLTVFYNGARWLNREVETFNGGRDRPGTAIIETKTGYYMRKFMADFSNGTAYSNQTHNFPIFRYADILLLFAEAKNEVDGPGTGADSVYTYLRAIRARAGIQAGTAPNTYGLPNGLTAGQMREFIRNERRVELAFEEQRFWDLRRWKIAEQVYNKSLHGMRINRSGTTLSYQIETLSIPFQFFAPRMYRYAIPFSEISKNINLVQNEGYQ</sequence>